<accession>A0A1J8QKQ8</accession>
<protein>
    <submittedName>
        <fullName evidence="1">Uncharacterized protein</fullName>
    </submittedName>
</protein>
<evidence type="ECO:0000313" key="1">
    <source>
        <dbReference type="EMBL" id="OJA12364.1"/>
    </source>
</evidence>
<evidence type="ECO:0000313" key="2">
    <source>
        <dbReference type="Proteomes" id="UP000183567"/>
    </source>
</evidence>
<dbReference type="EMBL" id="LVVM01004688">
    <property type="protein sequence ID" value="OJA12364.1"/>
    <property type="molecule type" value="Genomic_DNA"/>
</dbReference>
<reference evidence="1 2" key="1">
    <citation type="submission" date="2016-03" db="EMBL/GenBank/DDBJ databases">
        <title>Comparative genomics of the ectomycorrhizal sister species Rhizopogon vinicolor and Rhizopogon vesiculosus (Basidiomycota: Boletales) reveals a divergence of the mating type B locus.</title>
        <authorList>
            <person name="Mujic A.B."/>
            <person name="Kuo A."/>
            <person name="Tritt A."/>
            <person name="Lipzen A."/>
            <person name="Chen C."/>
            <person name="Johnson J."/>
            <person name="Sharma A."/>
            <person name="Barry K."/>
            <person name="Grigoriev I.V."/>
            <person name="Spatafora J.W."/>
        </authorList>
    </citation>
    <scope>NUCLEOTIDE SEQUENCE [LARGE SCALE GENOMIC DNA]</scope>
    <source>
        <strain evidence="1 2">AM-OR11-056</strain>
    </source>
</reference>
<proteinExistence type="predicted"/>
<sequence>MSGNNEPRTYLRPQVHIPISPGTVLSELCTNGTALDPRQPRQPR</sequence>
<name>A0A1J8QKQ8_9AGAM</name>
<comment type="caution">
    <text evidence="1">The sequence shown here is derived from an EMBL/GenBank/DDBJ whole genome shotgun (WGS) entry which is preliminary data.</text>
</comment>
<feature type="non-terminal residue" evidence="1">
    <location>
        <position position="44"/>
    </location>
</feature>
<dbReference type="Proteomes" id="UP000183567">
    <property type="component" value="Unassembled WGS sequence"/>
</dbReference>
<keyword evidence="2" id="KW-1185">Reference proteome</keyword>
<organism evidence="1 2">
    <name type="scientific">Rhizopogon vesiculosus</name>
    <dbReference type="NCBI Taxonomy" id="180088"/>
    <lineage>
        <taxon>Eukaryota</taxon>
        <taxon>Fungi</taxon>
        <taxon>Dikarya</taxon>
        <taxon>Basidiomycota</taxon>
        <taxon>Agaricomycotina</taxon>
        <taxon>Agaricomycetes</taxon>
        <taxon>Agaricomycetidae</taxon>
        <taxon>Boletales</taxon>
        <taxon>Suillineae</taxon>
        <taxon>Rhizopogonaceae</taxon>
        <taxon>Rhizopogon</taxon>
    </lineage>
</organism>
<gene>
    <name evidence="1" type="ORF">AZE42_04336</name>
</gene>
<dbReference type="AlphaFoldDB" id="A0A1J8QKQ8"/>